<proteinExistence type="predicted"/>
<organism evidence="2">
    <name type="scientific">marine sediment metagenome</name>
    <dbReference type="NCBI Taxonomy" id="412755"/>
    <lineage>
        <taxon>unclassified sequences</taxon>
        <taxon>metagenomes</taxon>
        <taxon>ecological metagenomes</taxon>
    </lineage>
</organism>
<gene>
    <name evidence="2" type="ORF">S03H2_05980</name>
</gene>
<evidence type="ECO:0000313" key="2">
    <source>
        <dbReference type="EMBL" id="GAH29567.1"/>
    </source>
</evidence>
<reference evidence="2" key="1">
    <citation type="journal article" date="2014" name="Front. Microbiol.">
        <title>High frequency of phylogenetically diverse reductive dehalogenase-homologous genes in deep subseafloor sedimentary metagenomes.</title>
        <authorList>
            <person name="Kawai M."/>
            <person name="Futagami T."/>
            <person name="Toyoda A."/>
            <person name="Takaki Y."/>
            <person name="Nishi S."/>
            <person name="Hori S."/>
            <person name="Arai W."/>
            <person name="Tsubouchi T."/>
            <person name="Morono Y."/>
            <person name="Uchiyama I."/>
            <person name="Ito T."/>
            <person name="Fujiyama A."/>
            <person name="Inagaki F."/>
            <person name="Takami H."/>
        </authorList>
    </citation>
    <scope>NUCLEOTIDE SEQUENCE</scope>
    <source>
        <strain evidence="2">Expedition CK06-06</strain>
    </source>
</reference>
<sequence length="67" mass="7234">MQVFLVANSPGELSGWVKPITRTLKQKEKAIKISVIIPPCQYASGMEKEVVSGFPNVDGVAGPTDYL</sequence>
<accession>X1EAF2</accession>
<evidence type="ECO:0000259" key="1">
    <source>
        <dbReference type="PROSITE" id="PS50003"/>
    </source>
</evidence>
<feature type="domain" description="PH" evidence="1">
    <location>
        <begin position="1"/>
        <end position="25"/>
    </location>
</feature>
<dbReference type="EMBL" id="BARU01002556">
    <property type="protein sequence ID" value="GAH29567.1"/>
    <property type="molecule type" value="Genomic_DNA"/>
</dbReference>
<dbReference type="AlphaFoldDB" id="X1EAF2"/>
<feature type="non-terminal residue" evidence="2">
    <location>
        <position position="67"/>
    </location>
</feature>
<dbReference type="InterPro" id="IPR001849">
    <property type="entry name" value="PH_domain"/>
</dbReference>
<dbReference type="PROSITE" id="PS50003">
    <property type="entry name" value="PH_DOMAIN"/>
    <property type="match status" value="1"/>
</dbReference>
<comment type="caution">
    <text evidence="2">The sequence shown here is derived from an EMBL/GenBank/DDBJ whole genome shotgun (WGS) entry which is preliminary data.</text>
</comment>
<protein>
    <recommendedName>
        <fullName evidence="1">PH domain-containing protein</fullName>
    </recommendedName>
</protein>
<name>X1EAF2_9ZZZZ</name>